<organism evidence="1 2">
    <name type="scientific">Aspergillus niger ATCC 13496</name>
    <dbReference type="NCBI Taxonomy" id="1353008"/>
    <lineage>
        <taxon>Eukaryota</taxon>
        <taxon>Fungi</taxon>
        <taxon>Dikarya</taxon>
        <taxon>Ascomycota</taxon>
        <taxon>Pezizomycotina</taxon>
        <taxon>Eurotiomycetes</taxon>
        <taxon>Eurotiomycetidae</taxon>
        <taxon>Eurotiales</taxon>
        <taxon>Aspergillaceae</taxon>
        <taxon>Aspergillus</taxon>
        <taxon>Aspergillus subgen. Circumdati</taxon>
    </lineage>
</organism>
<dbReference type="Proteomes" id="UP000253845">
    <property type="component" value="Unassembled WGS sequence"/>
</dbReference>
<gene>
    <name evidence="1" type="ORF">M747DRAFT_319363</name>
</gene>
<name>A0A370BG92_ASPNG</name>
<proteinExistence type="predicted"/>
<protein>
    <submittedName>
        <fullName evidence="1">Uncharacterized protein</fullName>
    </submittedName>
</protein>
<sequence>MHLVTLRALNINARVLEKHGLISDRPVGCSQLPVSPHSGRRSSPAEYSLQFHQTRAPYHHTQGNVLGPTTERRSSQTVEGYNPAHHASAKISSQQHAPRTCSCSAPRKIIAQRGIRLTRSLHTFGPLPWPLWPQFLARPADPHTFGAVPDPALASRSAAPITMKPTKLIPTILSLIPTLTLASDSDDFPSGAKLCEPQGAGSCQFAVYQLYPEVECYHQQKSAAYIFDHSCNIIGHMENFTQGDAMASQLPYTVDIENIFGYPSCYLKYEIAYSDGLYGYSMPSGGIWDDCKEGDYQCTWYRVAFDCPGF</sequence>
<accession>A0A370BG92</accession>
<dbReference type="VEuPathDB" id="FungiDB:M747DRAFT_319363"/>
<evidence type="ECO:0000313" key="1">
    <source>
        <dbReference type="EMBL" id="RDH14584.1"/>
    </source>
</evidence>
<evidence type="ECO:0000313" key="2">
    <source>
        <dbReference type="Proteomes" id="UP000253845"/>
    </source>
</evidence>
<dbReference type="EMBL" id="KZ851963">
    <property type="protein sequence ID" value="RDH14584.1"/>
    <property type="molecule type" value="Genomic_DNA"/>
</dbReference>
<dbReference type="AlphaFoldDB" id="A0A370BG92"/>
<reference evidence="1 2" key="1">
    <citation type="submission" date="2018-07" db="EMBL/GenBank/DDBJ databases">
        <title>Section-level genome sequencing of Aspergillus section Nigri to investigate inter- and intra-species variation.</title>
        <authorList>
            <consortium name="DOE Joint Genome Institute"/>
            <person name="Vesth T.C."/>
            <person name="Nybo J.L."/>
            <person name="Theobald S."/>
            <person name="Frisvad J.C."/>
            <person name="Larsen T.O."/>
            <person name="Nielsen K.F."/>
            <person name="Hoof J.B."/>
            <person name="Brandl J."/>
            <person name="Salamov A."/>
            <person name="Riley R."/>
            <person name="Gladden J.M."/>
            <person name="Phatale P."/>
            <person name="Nielsen M.T."/>
            <person name="Lyhne E.K."/>
            <person name="Kogle M.E."/>
            <person name="Strasser K."/>
            <person name="McDonnell E."/>
            <person name="Barry K."/>
            <person name="Clum A."/>
            <person name="Chen C."/>
            <person name="Nolan M."/>
            <person name="Sandor L."/>
            <person name="Kuo A."/>
            <person name="Lipzen A."/>
            <person name="Hainaut M."/>
            <person name="Drula E."/>
            <person name="Tsang A."/>
            <person name="Magnuson J.K."/>
            <person name="Henrissat B."/>
            <person name="Wiebenga A."/>
            <person name="Simmons B.A."/>
            <person name="Makela M.R."/>
            <person name="De vries R.P."/>
            <person name="Grigoriev I.V."/>
            <person name="Mortensen U.H."/>
            <person name="Baker S.E."/>
            <person name="Andersen M.R."/>
        </authorList>
    </citation>
    <scope>NUCLEOTIDE SEQUENCE [LARGE SCALE GENOMIC DNA]</scope>
    <source>
        <strain evidence="1 2">ATCC 13496</strain>
    </source>
</reference>